<accession>A0A0J7XP14</accession>
<keyword evidence="1" id="KW-0521">NADP</keyword>
<dbReference type="PATRIC" id="fig|1114963.3.peg.3881"/>
<dbReference type="PANTHER" id="PTHR48106">
    <property type="entry name" value="QUINONE OXIDOREDUCTASE PIG3-RELATED"/>
    <property type="match status" value="1"/>
</dbReference>
<comment type="caution">
    <text evidence="4">The sequence shown here is derived from an EMBL/GenBank/DDBJ whole genome shotgun (WGS) entry which is preliminary data.</text>
</comment>
<dbReference type="PANTHER" id="PTHR48106:SF13">
    <property type="entry name" value="QUINONE OXIDOREDUCTASE-RELATED"/>
    <property type="match status" value="1"/>
</dbReference>
<dbReference type="Pfam" id="PF08240">
    <property type="entry name" value="ADH_N"/>
    <property type="match status" value="1"/>
</dbReference>
<dbReference type="OrthoDB" id="9805883at2"/>
<dbReference type="RefSeq" id="WP_059152969.1">
    <property type="nucleotide sequence ID" value="NZ_KQ130456.1"/>
</dbReference>
<dbReference type="Pfam" id="PF13602">
    <property type="entry name" value="ADH_zinc_N_2"/>
    <property type="match status" value="1"/>
</dbReference>
<keyword evidence="5" id="KW-1185">Reference proteome</keyword>
<dbReference type="Gene3D" id="3.90.180.10">
    <property type="entry name" value="Medium-chain alcohol dehydrogenases, catalytic domain"/>
    <property type="match status" value="1"/>
</dbReference>
<evidence type="ECO:0000256" key="2">
    <source>
        <dbReference type="ARBA" id="ARBA00023002"/>
    </source>
</evidence>
<proteinExistence type="predicted"/>
<name>A0A0J7XP14_9SPHN</name>
<dbReference type="InterPro" id="IPR047618">
    <property type="entry name" value="QOR-like"/>
</dbReference>
<dbReference type="InterPro" id="IPR036291">
    <property type="entry name" value="NAD(P)-bd_dom_sf"/>
</dbReference>
<reference evidence="4 5" key="1">
    <citation type="journal article" date="2015" name="G3 (Bethesda)">
        <title>Insights into Ongoing Evolution of the Hexachlorocyclohexane Catabolic Pathway from Comparative Genomics of Ten Sphingomonadaceae Strains.</title>
        <authorList>
            <person name="Pearce S.L."/>
            <person name="Oakeshott J.G."/>
            <person name="Pandey G."/>
        </authorList>
    </citation>
    <scope>NUCLEOTIDE SEQUENCE [LARGE SCALE GENOMIC DNA]</scope>
    <source>
        <strain evidence="4 5">LL02</strain>
    </source>
</reference>
<dbReference type="GO" id="GO:0035925">
    <property type="term" value="F:mRNA 3'-UTR AU-rich region binding"/>
    <property type="evidence" value="ECO:0007669"/>
    <property type="project" value="TreeGrafter"/>
</dbReference>
<dbReference type="Gene3D" id="3.40.50.720">
    <property type="entry name" value="NAD(P)-binding Rossmann-like Domain"/>
    <property type="match status" value="1"/>
</dbReference>
<dbReference type="InterPro" id="IPR020843">
    <property type="entry name" value="ER"/>
</dbReference>
<dbReference type="GO" id="GO:0070402">
    <property type="term" value="F:NADPH binding"/>
    <property type="evidence" value="ECO:0007669"/>
    <property type="project" value="TreeGrafter"/>
</dbReference>
<evidence type="ECO:0000313" key="4">
    <source>
        <dbReference type="EMBL" id="KMS52828.1"/>
    </source>
</evidence>
<dbReference type="Proteomes" id="UP000052268">
    <property type="component" value="Unassembled WGS sequence"/>
</dbReference>
<organism evidence="4 5">
    <name type="scientific">Novosphingobium barchaimii LL02</name>
    <dbReference type="NCBI Taxonomy" id="1114963"/>
    <lineage>
        <taxon>Bacteria</taxon>
        <taxon>Pseudomonadati</taxon>
        <taxon>Pseudomonadota</taxon>
        <taxon>Alphaproteobacteria</taxon>
        <taxon>Sphingomonadales</taxon>
        <taxon>Sphingomonadaceae</taxon>
        <taxon>Novosphingobium</taxon>
    </lineage>
</organism>
<dbReference type="SUPFAM" id="SSF51735">
    <property type="entry name" value="NAD(P)-binding Rossmann-fold domains"/>
    <property type="match status" value="1"/>
</dbReference>
<dbReference type="InterPro" id="IPR011032">
    <property type="entry name" value="GroES-like_sf"/>
</dbReference>
<keyword evidence="2" id="KW-0560">Oxidoreductase</keyword>
<evidence type="ECO:0000313" key="5">
    <source>
        <dbReference type="Proteomes" id="UP000052268"/>
    </source>
</evidence>
<evidence type="ECO:0000256" key="1">
    <source>
        <dbReference type="ARBA" id="ARBA00022857"/>
    </source>
</evidence>
<dbReference type="SUPFAM" id="SSF50129">
    <property type="entry name" value="GroES-like"/>
    <property type="match status" value="1"/>
</dbReference>
<dbReference type="GO" id="GO:0005829">
    <property type="term" value="C:cytosol"/>
    <property type="evidence" value="ECO:0007669"/>
    <property type="project" value="TreeGrafter"/>
</dbReference>
<evidence type="ECO:0000259" key="3">
    <source>
        <dbReference type="SMART" id="SM00829"/>
    </source>
</evidence>
<dbReference type="CDD" id="cd05286">
    <property type="entry name" value="QOR2"/>
    <property type="match status" value="1"/>
</dbReference>
<dbReference type="EMBL" id="JACU01000008">
    <property type="protein sequence ID" value="KMS52828.1"/>
    <property type="molecule type" value="Genomic_DNA"/>
</dbReference>
<dbReference type="AlphaFoldDB" id="A0A0J7XP14"/>
<feature type="domain" description="Enoyl reductase (ER)" evidence="3">
    <location>
        <begin position="13"/>
        <end position="320"/>
    </location>
</feature>
<dbReference type="SMART" id="SM00829">
    <property type="entry name" value="PKS_ER"/>
    <property type="match status" value="1"/>
</dbReference>
<dbReference type="InterPro" id="IPR013154">
    <property type="entry name" value="ADH-like_N"/>
</dbReference>
<gene>
    <name evidence="4" type="ORF">V474_25130</name>
</gene>
<sequence length="322" mass="33238">MTSGYRMIVRAHGGPEVIERDDFPVPSPGAGEVVIETEAVGLNFIDTYYRKGLYPDALPISLGSESVGRIVALGEGVDTFAIGDRVGTTQNGGAYATHRVIPAAKAMRIPEGIAAEIAAAVMLKGLTACYLAEDTFPAKAGDVALVHSAAGGVGSLLVPWLLDKGVTVIAHSGSPEKAAQVPGEHSLYCSFEDLPATVREITGGAMCHVAFDGVGAASWDASVACLAKRGVMVSYGNASGAVPPITVLDLMRGGSLYATRPTLADYIATPEMLATNAKKLFDRIASGVLDPKIGQTFALSDAAEAHRALEGRATTGSTVLLP</sequence>
<dbReference type="GO" id="GO:0003960">
    <property type="term" value="F:quinone reductase (NADPH) activity"/>
    <property type="evidence" value="ECO:0007669"/>
    <property type="project" value="InterPro"/>
</dbReference>
<protein>
    <submittedName>
        <fullName evidence="4">Quinone oxidoreductase</fullName>
    </submittedName>
</protein>